<dbReference type="OrthoDB" id="3538878at2759"/>
<reference evidence="2 3" key="1">
    <citation type="submission" date="2020-03" db="EMBL/GenBank/DDBJ databases">
        <title>Draft Genome Sequence of Cudoniella acicularis.</title>
        <authorList>
            <person name="Buettner E."/>
            <person name="Kellner H."/>
        </authorList>
    </citation>
    <scope>NUCLEOTIDE SEQUENCE [LARGE SCALE GENOMIC DNA]</scope>
    <source>
        <strain evidence="2 3">DSM 108380</strain>
    </source>
</reference>
<keyword evidence="1" id="KW-0732">Signal</keyword>
<evidence type="ECO:0000313" key="3">
    <source>
        <dbReference type="Proteomes" id="UP000566819"/>
    </source>
</evidence>
<evidence type="ECO:0000256" key="1">
    <source>
        <dbReference type="SAM" id="SignalP"/>
    </source>
</evidence>
<comment type="caution">
    <text evidence="2">The sequence shown here is derived from an EMBL/GenBank/DDBJ whole genome shotgun (WGS) entry which is preliminary data.</text>
</comment>
<dbReference type="AlphaFoldDB" id="A0A8H4RXY2"/>
<evidence type="ECO:0000313" key="2">
    <source>
        <dbReference type="EMBL" id="KAF4637176.1"/>
    </source>
</evidence>
<name>A0A8H4RXY2_9HELO</name>
<organism evidence="2 3">
    <name type="scientific">Cudoniella acicularis</name>
    <dbReference type="NCBI Taxonomy" id="354080"/>
    <lineage>
        <taxon>Eukaryota</taxon>
        <taxon>Fungi</taxon>
        <taxon>Dikarya</taxon>
        <taxon>Ascomycota</taxon>
        <taxon>Pezizomycotina</taxon>
        <taxon>Leotiomycetes</taxon>
        <taxon>Helotiales</taxon>
        <taxon>Tricladiaceae</taxon>
        <taxon>Cudoniella</taxon>
    </lineage>
</organism>
<proteinExistence type="predicted"/>
<keyword evidence="3" id="KW-1185">Reference proteome</keyword>
<protein>
    <submittedName>
        <fullName evidence="2">Uncharacterized protein</fullName>
    </submittedName>
</protein>
<dbReference type="Proteomes" id="UP000566819">
    <property type="component" value="Unassembled WGS sequence"/>
</dbReference>
<feature type="signal peptide" evidence="1">
    <location>
        <begin position="1"/>
        <end position="20"/>
    </location>
</feature>
<feature type="chain" id="PRO_5034470373" evidence="1">
    <location>
        <begin position="21"/>
        <end position="209"/>
    </location>
</feature>
<accession>A0A8H4RXY2</accession>
<gene>
    <name evidence="2" type="ORF">G7Y89_g917</name>
</gene>
<sequence length="209" mass="21932">MQLTHLLSLMATILLGAAKANPVPDSAGFSQSDPTPTRKFTLAAFESPWPAGSTNPASHNITGLAVEAKDGSFYLNPADKNPPTAVFWVDEIGQTFLQGNPPQQLYLDTQSGALKSQSPGLPFTNGAYITNFVHLGQGTTVTVPIAGEPGYANAGGGTFQWLGAPNDSWFFCPTSDNSGLLQILKIVGGGSQNFNSCFGYALIALDYTG</sequence>
<dbReference type="EMBL" id="JAAMPI010000033">
    <property type="protein sequence ID" value="KAF4637176.1"/>
    <property type="molecule type" value="Genomic_DNA"/>
</dbReference>